<evidence type="ECO:0000313" key="11">
    <source>
        <dbReference type="Proteomes" id="UP000444980"/>
    </source>
</evidence>
<feature type="transmembrane region" description="Helical" evidence="9">
    <location>
        <begin position="419"/>
        <end position="441"/>
    </location>
</feature>
<comment type="caution">
    <text evidence="10">The sequence shown here is derived from an EMBL/GenBank/DDBJ whole genome shotgun (WGS) entry which is preliminary data.</text>
</comment>
<evidence type="ECO:0000256" key="4">
    <source>
        <dbReference type="ARBA" id="ARBA00022692"/>
    </source>
</evidence>
<dbReference type="EMBL" id="BJOU01000001">
    <property type="protein sequence ID" value="GED96007.1"/>
    <property type="molecule type" value="Genomic_DNA"/>
</dbReference>
<feature type="transmembrane region" description="Helical" evidence="9">
    <location>
        <begin position="46"/>
        <end position="64"/>
    </location>
</feature>
<proteinExistence type="inferred from homology"/>
<sequence length="499" mass="55041">MPLAPDHDKSVRRWSPSIDDPLVAPGSARIGGPVGRHAAIGRSRMSALRVLFALALLGLALGWSGKTACLQETPAKPSAAGGSTSATDPKYRSADDGKRLNWDNQREWYSLCFTRIPPTYTRKHLADGLPYWTSWQEHADGKTSTHRLEDPVGIGFFAYGAAWLTGEWQGLHERWGVPSAISPVVFFTIVAIVLALCWLVTIWALVKISDERRWFVWVAALSPVIVVHAFTSFDLLTVMLVMTGLLAWDRRRWWPAGILFGLACTTAMWPLLVLFAIVLTWIAGSAVSRDGLLRTFVATFATWLVVNLVPMFGATDGWALYWRFWTARAPEPDSVYGALAILTKINLNVTVVNIISLVLVLAVVATITALVIRAPRPFTVYEVAFLLLAGVLIVAKAWSPQSALWLVPLAVLAVRSSRVLMAWMLVEALTWVPRAGVFLAADHHWLPPQFYPLAVVIRIIAVVGVCLHIVWEHYDEPAELDEPLPPHMGRSPSQVASAS</sequence>
<evidence type="ECO:0000256" key="7">
    <source>
        <dbReference type="ARBA" id="ARBA00024033"/>
    </source>
</evidence>
<keyword evidence="6 9" id="KW-0472">Membrane</keyword>
<name>A0A7M4BQ46_9ACTN</name>
<dbReference type="GO" id="GO:0005886">
    <property type="term" value="C:plasma membrane"/>
    <property type="evidence" value="ECO:0007669"/>
    <property type="project" value="UniProtKB-SubCell"/>
</dbReference>
<feature type="transmembrane region" description="Helical" evidence="9">
    <location>
        <begin position="184"/>
        <end position="206"/>
    </location>
</feature>
<evidence type="ECO:0000256" key="3">
    <source>
        <dbReference type="ARBA" id="ARBA00022679"/>
    </source>
</evidence>
<evidence type="ECO:0000256" key="1">
    <source>
        <dbReference type="ARBA" id="ARBA00004651"/>
    </source>
</evidence>
<dbReference type="InterPro" id="IPR016570">
    <property type="entry name" value="UCP010361"/>
</dbReference>
<dbReference type="GO" id="GO:0016758">
    <property type="term" value="F:hexosyltransferase activity"/>
    <property type="evidence" value="ECO:0007669"/>
    <property type="project" value="InterPro"/>
</dbReference>
<feature type="transmembrane region" description="Helical" evidence="9">
    <location>
        <begin position="291"/>
        <end position="313"/>
    </location>
</feature>
<dbReference type="InterPro" id="IPR018584">
    <property type="entry name" value="GT87"/>
</dbReference>
<feature type="transmembrane region" description="Helical" evidence="9">
    <location>
        <begin position="351"/>
        <end position="372"/>
    </location>
</feature>
<keyword evidence="11" id="KW-1185">Reference proteome</keyword>
<evidence type="ECO:0000313" key="10">
    <source>
        <dbReference type="EMBL" id="GED96007.1"/>
    </source>
</evidence>
<gene>
    <name evidence="10" type="ORF">nbrc107697_00460</name>
</gene>
<evidence type="ECO:0000256" key="2">
    <source>
        <dbReference type="ARBA" id="ARBA00022475"/>
    </source>
</evidence>
<dbReference type="AlphaFoldDB" id="A0A7M4BQ46"/>
<comment type="similarity">
    <text evidence="7">Belongs to the glycosyltransferase 87 family.</text>
</comment>
<feature type="region of interest" description="Disordered" evidence="8">
    <location>
        <begin position="73"/>
        <end position="97"/>
    </location>
</feature>
<evidence type="ECO:0000256" key="8">
    <source>
        <dbReference type="SAM" id="MobiDB-lite"/>
    </source>
</evidence>
<evidence type="ECO:0000256" key="9">
    <source>
        <dbReference type="SAM" id="Phobius"/>
    </source>
</evidence>
<keyword evidence="5 9" id="KW-1133">Transmembrane helix</keyword>
<keyword evidence="2" id="KW-1003">Cell membrane</keyword>
<keyword evidence="3" id="KW-0808">Transferase</keyword>
<dbReference type="Pfam" id="PF09594">
    <property type="entry name" value="GT87"/>
    <property type="match status" value="1"/>
</dbReference>
<feature type="transmembrane region" description="Helical" evidence="9">
    <location>
        <begin position="215"/>
        <end position="248"/>
    </location>
</feature>
<feature type="transmembrane region" description="Helical" evidence="9">
    <location>
        <begin position="453"/>
        <end position="471"/>
    </location>
</feature>
<dbReference type="Proteomes" id="UP000444980">
    <property type="component" value="Unassembled WGS sequence"/>
</dbReference>
<feature type="transmembrane region" description="Helical" evidence="9">
    <location>
        <begin position="254"/>
        <end position="279"/>
    </location>
</feature>
<keyword evidence="4 9" id="KW-0812">Transmembrane</keyword>
<feature type="transmembrane region" description="Helical" evidence="9">
    <location>
        <begin position="379"/>
        <end position="399"/>
    </location>
</feature>
<protein>
    <submittedName>
        <fullName evidence="10">Membrane protein</fullName>
    </submittedName>
</protein>
<reference evidence="11" key="1">
    <citation type="submission" date="2019-06" db="EMBL/GenBank/DDBJ databases">
        <title>Gordonia isolated from sludge of a wastewater treatment plant.</title>
        <authorList>
            <person name="Tamura T."/>
            <person name="Aoyama K."/>
            <person name="Kang Y."/>
            <person name="Saito S."/>
            <person name="Akiyama N."/>
            <person name="Yazawa K."/>
            <person name="Gonoi T."/>
            <person name="Mikami Y."/>
        </authorList>
    </citation>
    <scope>NUCLEOTIDE SEQUENCE [LARGE SCALE GENOMIC DNA]</scope>
    <source>
        <strain evidence="11">NBRC 107697</strain>
    </source>
</reference>
<evidence type="ECO:0000256" key="6">
    <source>
        <dbReference type="ARBA" id="ARBA00023136"/>
    </source>
</evidence>
<accession>A0A7M4BQ46</accession>
<dbReference type="PIRSF" id="PIRSF010361">
    <property type="entry name" value="UCP010361"/>
    <property type="match status" value="1"/>
</dbReference>
<evidence type="ECO:0000256" key="5">
    <source>
        <dbReference type="ARBA" id="ARBA00022989"/>
    </source>
</evidence>
<comment type="subcellular location">
    <subcellularLocation>
        <location evidence="1">Cell membrane</location>
        <topology evidence="1">Multi-pass membrane protein</topology>
    </subcellularLocation>
</comment>
<organism evidence="10 11">
    <name type="scientific">Gordonia crocea</name>
    <dbReference type="NCBI Taxonomy" id="589162"/>
    <lineage>
        <taxon>Bacteria</taxon>
        <taxon>Bacillati</taxon>
        <taxon>Actinomycetota</taxon>
        <taxon>Actinomycetes</taxon>
        <taxon>Mycobacteriales</taxon>
        <taxon>Gordoniaceae</taxon>
        <taxon>Gordonia</taxon>
    </lineage>
</organism>